<evidence type="ECO:0008006" key="4">
    <source>
        <dbReference type="Google" id="ProtNLM"/>
    </source>
</evidence>
<dbReference type="Proteomes" id="UP001628192">
    <property type="component" value="Unassembled WGS sequence"/>
</dbReference>
<reference evidence="2 3" key="1">
    <citation type="journal article" date="2025" name="Int. J. Syst. Evol. Microbiol.">
        <title>Desulfovibrio falkowii sp. nov., Porphyromonas miyakawae sp. nov., Mediterraneibacter flintii sp. nov. and Owariibacterium komagatae gen. nov., sp. nov., isolated from human faeces.</title>
        <authorList>
            <person name="Hamaguchi T."/>
            <person name="Ohara M."/>
            <person name="Hisatomi A."/>
            <person name="Sekiguchi K."/>
            <person name="Takeda J.I."/>
            <person name="Ueyama J."/>
            <person name="Ito M."/>
            <person name="Nishiwaki H."/>
            <person name="Ogi T."/>
            <person name="Hirayama M."/>
            <person name="Ohkuma M."/>
            <person name="Sakamoto M."/>
            <person name="Ohno K."/>
        </authorList>
    </citation>
    <scope>NUCLEOTIDE SEQUENCE [LARGE SCALE GENOMIC DNA]</scope>
    <source>
        <strain evidence="2 3">13CB8C</strain>
    </source>
</reference>
<sequence>MCKRTRIRSQKRSKREHPNDRGRLIMDAIYTSSQPEVQNFYRQVMKEEDMTLKEQIRKGHTWSMDSYLDRVHMRMGKRFFHLLPPVMQNRFQKEYPLALIGAADVSGLSTAV</sequence>
<dbReference type="RefSeq" id="WP_407844174.1">
    <property type="nucleotide sequence ID" value="NZ_BAAFSG010000001.1"/>
</dbReference>
<evidence type="ECO:0000313" key="2">
    <source>
        <dbReference type="EMBL" id="GAB1253103.1"/>
    </source>
</evidence>
<evidence type="ECO:0000256" key="1">
    <source>
        <dbReference type="SAM" id="MobiDB-lite"/>
    </source>
</evidence>
<gene>
    <name evidence="2" type="ORF">Defa_05900</name>
</gene>
<evidence type="ECO:0000313" key="3">
    <source>
        <dbReference type="Proteomes" id="UP001628192"/>
    </source>
</evidence>
<protein>
    <recommendedName>
        <fullName evidence="4">Transposase</fullName>
    </recommendedName>
</protein>
<comment type="caution">
    <text evidence="2">The sequence shown here is derived from an EMBL/GenBank/DDBJ whole genome shotgun (WGS) entry which is preliminary data.</text>
</comment>
<feature type="compositionally biased region" description="Basic residues" evidence="1">
    <location>
        <begin position="1"/>
        <end position="15"/>
    </location>
</feature>
<dbReference type="EMBL" id="BAAFSG010000001">
    <property type="protein sequence ID" value="GAB1253103.1"/>
    <property type="molecule type" value="Genomic_DNA"/>
</dbReference>
<name>A0ABQ0E5V6_9BACT</name>
<organism evidence="2 3">
    <name type="scientific">Desulfovibrio falkowii</name>
    <dbReference type="NCBI Taxonomy" id="3136602"/>
    <lineage>
        <taxon>Bacteria</taxon>
        <taxon>Pseudomonadati</taxon>
        <taxon>Thermodesulfobacteriota</taxon>
        <taxon>Desulfovibrionia</taxon>
        <taxon>Desulfovibrionales</taxon>
        <taxon>Desulfovibrionaceae</taxon>
        <taxon>Desulfovibrio</taxon>
    </lineage>
</organism>
<feature type="region of interest" description="Disordered" evidence="1">
    <location>
        <begin position="1"/>
        <end position="22"/>
    </location>
</feature>
<accession>A0ABQ0E5V6</accession>
<keyword evidence="3" id="KW-1185">Reference proteome</keyword>
<proteinExistence type="predicted"/>